<gene>
    <name evidence="6" type="ORF">METHB2_30050</name>
</gene>
<dbReference type="PANTHER" id="PTHR12714:SF9">
    <property type="entry name" value="PROTEIN-S-ISOPRENYLCYSTEINE O-METHYLTRANSFERASE"/>
    <property type="match status" value="1"/>
</dbReference>
<feature type="transmembrane region" description="Helical" evidence="5">
    <location>
        <begin position="212"/>
        <end position="230"/>
    </location>
</feature>
<name>A0A8S0XIK2_9GAMM</name>
<protein>
    <submittedName>
        <fullName evidence="6">S-isoprenylcysteine methyltransferase-like protein</fullName>
    </submittedName>
</protein>
<evidence type="ECO:0000313" key="6">
    <source>
        <dbReference type="EMBL" id="CAA9890846.1"/>
    </source>
</evidence>
<accession>A0A8S0XIK2</accession>
<keyword evidence="2 5" id="KW-0812">Transmembrane</keyword>
<dbReference type="Proteomes" id="UP000494216">
    <property type="component" value="Unassembled WGS sequence"/>
</dbReference>
<feature type="transmembrane region" description="Helical" evidence="5">
    <location>
        <begin position="93"/>
        <end position="109"/>
    </location>
</feature>
<keyword evidence="3 5" id="KW-1133">Transmembrane helix</keyword>
<evidence type="ECO:0000256" key="3">
    <source>
        <dbReference type="ARBA" id="ARBA00022989"/>
    </source>
</evidence>
<evidence type="ECO:0000256" key="2">
    <source>
        <dbReference type="ARBA" id="ARBA00022692"/>
    </source>
</evidence>
<evidence type="ECO:0000313" key="7">
    <source>
        <dbReference type="Proteomes" id="UP000494216"/>
    </source>
</evidence>
<evidence type="ECO:0000256" key="5">
    <source>
        <dbReference type="SAM" id="Phobius"/>
    </source>
</evidence>
<feature type="transmembrane region" description="Helical" evidence="5">
    <location>
        <begin position="42"/>
        <end position="69"/>
    </location>
</feature>
<feature type="transmembrane region" description="Helical" evidence="5">
    <location>
        <begin position="115"/>
        <end position="132"/>
    </location>
</feature>
<reference evidence="6 7" key="1">
    <citation type="submission" date="2020-02" db="EMBL/GenBank/DDBJ databases">
        <authorList>
            <person name="Hogendoorn C."/>
        </authorList>
    </citation>
    <scope>NUCLEOTIDE SEQUENCE [LARGE SCALE GENOMIC DNA]</scope>
    <source>
        <strain evidence="6">METHB21</strain>
    </source>
</reference>
<keyword evidence="7" id="KW-1185">Reference proteome</keyword>
<dbReference type="GO" id="GO:0008168">
    <property type="term" value="F:methyltransferase activity"/>
    <property type="evidence" value="ECO:0007669"/>
    <property type="project" value="UniProtKB-KW"/>
</dbReference>
<proteinExistence type="predicted"/>
<keyword evidence="4 5" id="KW-0472">Membrane</keyword>
<dbReference type="GO" id="GO:0032259">
    <property type="term" value="P:methylation"/>
    <property type="evidence" value="ECO:0007669"/>
    <property type="project" value="UniProtKB-KW"/>
</dbReference>
<dbReference type="InterPro" id="IPR007318">
    <property type="entry name" value="Phopholipid_MeTrfase"/>
</dbReference>
<dbReference type="RefSeq" id="WP_174625759.1">
    <property type="nucleotide sequence ID" value="NZ_CADCXN010000058.1"/>
</dbReference>
<evidence type="ECO:0000256" key="1">
    <source>
        <dbReference type="ARBA" id="ARBA00004127"/>
    </source>
</evidence>
<comment type="caution">
    <text evidence="6">The sequence shown here is derived from an EMBL/GenBank/DDBJ whole genome shotgun (WGS) entry which is preliminary data.</text>
</comment>
<evidence type="ECO:0000256" key="4">
    <source>
        <dbReference type="ARBA" id="ARBA00023136"/>
    </source>
</evidence>
<dbReference type="AlphaFoldDB" id="A0A8S0XIK2"/>
<dbReference type="Gene3D" id="1.20.120.1630">
    <property type="match status" value="1"/>
</dbReference>
<dbReference type="Pfam" id="PF04191">
    <property type="entry name" value="PEMT"/>
    <property type="match status" value="1"/>
</dbReference>
<keyword evidence="6" id="KW-0489">Methyltransferase</keyword>
<feature type="transmembrane region" description="Helical" evidence="5">
    <location>
        <begin position="18"/>
        <end position="36"/>
    </location>
</feature>
<feature type="transmembrane region" description="Helical" evidence="5">
    <location>
        <begin position="182"/>
        <end position="200"/>
    </location>
</feature>
<organism evidence="6 7">
    <name type="scientific">Candidatus Methylobacter favarea</name>
    <dbReference type="NCBI Taxonomy" id="2707345"/>
    <lineage>
        <taxon>Bacteria</taxon>
        <taxon>Pseudomonadati</taxon>
        <taxon>Pseudomonadota</taxon>
        <taxon>Gammaproteobacteria</taxon>
        <taxon>Methylococcales</taxon>
        <taxon>Methylococcaceae</taxon>
        <taxon>Methylobacter</taxon>
    </lineage>
</organism>
<keyword evidence="6" id="KW-0808">Transferase</keyword>
<dbReference type="GO" id="GO:0012505">
    <property type="term" value="C:endomembrane system"/>
    <property type="evidence" value="ECO:0007669"/>
    <property type="project" value="UniProtKB-SubCell"/>
</dbReference>
<comment type="subcellular location">
    <subcellularLocation>
        <location evidence="1">Endomembrane system</location>
        <topology evidence="1">Multi-pass membrane protein</topology>
    </subcellularLocation>
</comment>
<dbReference type="PANTHER" id="PTHR12714">
    <property type="entry name" value="PROTEIN-S ISOPRENYLCYSTEINE O-METHYLTRANSFERASE"/>
    <property type="match status" value="1"/>
</dbReference>
<dbReference type="EMBL" id="CADCXN010000058">
    <property type="protein sequence ID" value="CAA9890846.1"/>
    <property type="molecule type" value="Genomic_DNA"/>
</dbReference>
<sequence length="240" mass="27268">MTDLFIQWGNFLFHTRNVLFPAFVAVLLFIAPPVAINNVPGIYFMIIGIVMILLGQGLRILTIGLVYIVRGGQKRRIYADQLVTEGIFSHSRNPLYVGNILITMGFMFISGNLTGILAGSIGFMAIYRLIILSEEHFLRQKFADAYVAFCARVPRWIPRFKGLLATIRHYKFDWSTVAVKEYGTIMTSFMVPLGLIAWKLNLAHKLGDYQPLLIGLALLVMTAYAVVRYLKKTERLRSMR</sequence>